<comment type="caution">
    <text evidence="14">The sequence shown here is derived from an EMBL/GenBank/DDBJ whole genome shotgun (WGS) entry which is preliminary data.</text>
</comment>
<evidence type="ECO:0000256" key="7">
    <source>
        <dbReference type="ARBA" id="ARBA00022692"/>
    </source>
</evidence>
<comment type="subcellular location">
    <subcellularLocation>
        <location evidence="12">Cell inner membrane</location>
        <topology evidence="12">Multi-pass membrane protein</topology>
    </subcellularLocation>
    <subcellularLocation>
        <location evidence="1 11">Cell membrane</location>
        <topology evidence="1 11">Multi-pass membrane protein</topology>
    </subcellularLocation>
</comment>
<comment type="similarity">
    <text evidence="2 11">Belongs to the binding-protein-dependent transport system permease family.</text>
</comment>
<dbReference type="PANTHER" id="PTHR43744">
    <property type="entry name" value="ABC TRANSPORTER PERMEASE PROTEIN MG189-RELATED-RELATED"/>
    <property type="match status" value="1"/>
</dbReference>
<feature type="transmembrane region" description="Helical" evidence="11">
    <location>
        <begin position="137"/>
        <end position="160"/>
    </location>
</feature>
<evidence type="ECO:0000256" key="11">
    <source>
        <dbReference type="RuleBase" id="RU363032"/>
    </source>
</evidence>
<evidence type="ECO:0000256" key="10">
    <source>
        <dbReference type="ARBA" id="ARBA00037054"/>
    </source>
</evidence>
<organism evidence="14 15">
    <name type="scientific">Brucella gallinifaecis</name>
    <dbReference type="NCBI Taxonomy" id="215590"/>
    <lineage>
        <taxon>Bacteria</taxon>
        <taxon>Pseudomonadati</taxon>
        <taxon>Pseudomonadota</taxon>
        <taxon>Alphaproteobacteria</taxon>
        <taxon>Hyphomicrobiales</taxon>
        <taxon>Brucellaceae</taxon>
        <taxon>Brucella/Ochrobactrum group</taxon>
        <taxon>Brucella</taxon>
    </lineage>
</organism>
<dbReference type="AlphaFoldDB" id="A0A502BT69"/>
<comment type="function">
    <text evidence="10 12">Part of the ABC transporter complex UgpBAEC involved in sn-glycerol-3-phosphate (G3P) import. Probably responsible for the translocation of the substrate across the membrane.</text>
</comment>
<keyword evidence="5 11" id="KW-0813">Transport</keyword>
<dbReference type="GO" id="GO:0055085">
    <property type="term" value="P:transmembrane transport"/>
    <property type="evidence" value="ECO:0007669"/>
    <property type="project" value="InterPro"/>
</dbReference>
<evidence type="ECO:0000256" key="2">
    <source>
        <dbReference type="ARBA" id="ARBA00009306"/>
    </source>
</evidence>
<dbReference type="EMBL" id="VEWJ01000001">
    <property type="protein sequence ID" value="TPF76899.1"/>
    <property type="molecule type" value="Genomic_DNA"/>
</dbReference>
<keyword evidence="15" id="KW-1185">Reference proteome</keyword>
<dbReference type="Proteomes" id="UP000315388">
    <property type="component" value="Unassembled WGS sequence"/>
</dbReference>
<keyword evidence="9 11" id="KW-0472">Membrane</keyword>
<keyword evidence="8 11" id="KW-1133">Transmembrane helix</keyword>
<evidence type="ECO:0000256" key="9">
    <source>
        <dbReference type="ARBA" id="ARBA00023136"/>
    </source>
</evidence>
<comment type="subunit">
    <text evidence="3 12">The complex is composed of two ATP-binding proteins (UgpC), two transmembrane proteins (UgpA and UgpE) and a solute-binding protein (UgpB).</text>
</comment>
<evidence type="ECO:0000256" key="1">
    <source>
        <dbReference type="ARBA" id="ARBA00004651"/>
    </source>
</evidence>
<reference evidence="14 15" key="1">
    <citation type="journal article" date="2003" name="Int. J. Syst. Evol. Microbiol.">
        <title>Towards a standardized format for the description of a novel species (of an established genus): Ochrobactrum gallinifaecis sp. nov.</title>
        <authorList>
            <person name="Kampfer P."/>
            <person name="Buczolits S."/>
            <person name="Albrecht A."/>
            <person name="Busse H.J."/>
            <person name="Stackebrandt E."/>
        </authorList>
    </citation>
    <scope>NUCLEOTIDE SEQUENCE [LARGE SCALE GENOMIC DNA]</scope>
    <source>
        <strain evidence="14 15">ISO 196</strain>
    </source>
</reference>
<keyword evidence="12" id="KW-0997">Cell inner membrane</keyword>
<feature type="domain" description="ABC transmembrane type-1" evidence="13">
    <location>
        <begin position="69"/>
        <end position="258"/>
    </location>
</feature>
<feature type="transmembrane region" description="Helical" evidence="11">
    <location>
        <begin position="104"/>
        <end position="125"/>
    </location>
</feature>
<evidence type="ECO:0000313" key="15">
    <source>
        <dbReference type="Proteomes" id="UP000315388"/>
    </source>
</evidence>
<accession>A0A502BT69</accession>
<feature type="transmembrane region" description="Helical" evidence="11">
    <location>
        <begin position="181"/>
        <end position="204"/>
    </location>
</feature>
<dbReference type="InterPro" id="IPR035906">
    <property type="entry name" value="MetI-like_sf"/>
</dbReference>
<evidence type="ECO:0000256" key="12">
    <source>
        <dbReference type="RuleBase" id="RU363056"/>
    </source>
</evidence>
<evidence type="ECO:0000256" key="6">
    <source>
        <dbReference type="ARBA" id="ARBA00022475"/>
    </source>
</evidence>
<proteinExistence type="inferred from homology"/>
<dbReference type="SUPFAM" id="SSF161098">
    <property type="entry name" value="MetI-like"/>
    <property type="match status" value="1"/>
</dbReference>
<dbReference type="RefSeq" id="WP_140903241.1">
    <property type="nucleotide sequence ID" value="NZ_JBHTMD010000017.1"/>
</dbReference>
<evidence type="ECO:0000259" key="13">
    <source>
        <dbReference type="PROSITE" id="PS50928"/>
    </source>
</evidence>
<evidence type="ECO:0000256" key="5">
    <source>
        <dbReference type="ARBA" id="ARBA00022448"/>
    </source>
</evidence>
<feature type="transmembrane region" description="Helical" evidence="11">
    <location>
        <begin position="242"/>
        <end position="262"/>
    </location>
</feature>
<feature type="transmembrane region" description="Helical" evidence="11">
    <location>
        <begin position="75"/>
        <end position="97"/>
    </location>
</feature>
<dbReference type="InterPro" id="IPR000515">
    <property type="entry name" value="MetI-like"/>
</dbReference>
<feature type="transmembrane region" description="Helical" evidence="11">
    <location>
        <begin position="7"/>
        <end position="29"/>
    </location>
</feature>
<evidence type="ECO:0000313" key="14">
    <source>
        <dbReference type="EMBL" id="TPF76899.1"/>
    </source>
</evidence>
<evidence type="ECO:0000256" key="8">
    <source>
        <dbReference type="ARBA" id="ARBA00022989"/>
    </source>
</evidence>
<gene>
    <name evidence="12" type="primary">ugpE</name>
    <name evidence="14" type="ORF">FHY56_00585</name>
</gene>
<dbReference type="PANTHER" id="PTHR43744:SF8">
    <property type="entry name" value="SN-GLYCEROL-3-PHOSPHATE TRANSPORT SYSTEM PERMEASE PROTEIN UGPE"/>
    <property type="match status" value="1"/>
</dbReference>
<dbReference type="GO" id="GO:0005886">
    <property type="term" value="C:plasma membrane"/>
    <property type="evidence" value="ECO:0007669"/>
    <property type="project" value="UniProtKB-SubCell"/>
</dbReference>
<sequence length="274" mass="30723">MNIRAPWWVPLLVGTMAFLWIIPVIGLVMTSLRPAADIAAGGWWSLHNVRFTFDAWHTVWTKYPLASAFWSSLKLTGLATVLTLLLAPAAAYAFQFLRFPGRRLLLLLIVNSFVLPQQVVIIPLFTLWRELGMIDNVWAVLIPFVGLSFAWSIFLVQSFMQEFPKELVEAAKVDGCSPIGTFFHVVLPNSITPLATVGILQFLWCWNSMLLPMLYLRTEIPLTVLLARIAGSFEPNLDQQSVAAIVTMAVPLVVFILFQKFFNADAKNRSGGKE</sequence>
<protein>
    <recommendedName>
        <fullName evidence="4 12">sn-glycerol-3-phosphate transport system permease protein UgpE</fullName>
    </recommendedName>
</protein>
<dbReference type="OrthoDB" id="9815445at2"/>
<name>A0A502BT69_9HYPH</name>
<dbReference type="CDD" id="cd06261">
    <property type="entry name" value="TM_PBP2"/>
    <property type="match status" value="1"/>
</dbReference>
<dbReference type="Gene3D" id="1.10.3720.10">
    <property type="entry name" value="MetI-like"/>
    <property type="match status" value="1"/>
</dbReference>
<dbReference type="Pfam" id="PF00528">
    <property type="entry name" value="BPD_transp_1"/>
    <property type="match status" value="1"/>
</dbReference>
<evidence type="ECO:0000256" key="3">
    <source>
        <dbReference type="ARBA" id="ARBA00011557"/>
    </source>
</evidence>
<evidence type="ECO:0000256" key="4">
    <source>
        <dbReference type="ARBA" id="ARBA00020515"/>
    </source>
</evidence>
<dbReference type="PROSITE" id="PS50928">
    <property type="entry name" value="ABC_TM1"/>
    <property type="match status" value="1"/>
</dbReference>
<keyword evidence="7 11" id="KW-0812">Transmembrane</keyword>
<keyword evidence="6 12" id="KW-1003">Cell membrane</keyword>